<name>A0A1H9R895_BUTFI</name>
<feature type="domain" description="DUF6017" evidence="1">
    <location>
        <begin position="267"/>
        <end position="397"/>
    </location>
</feature>
<organism evidence="2 3">
    <name type="scientific">Butyrivibrio fibrisolvens</name>
    <dbReference type="NCBI Taxonomy" id="831"/>
    <lineage>
        <taxon>Bacteria</taxon>
        <taxon>Bacillati</taxon>
        <taxon>Bacillota</taxon>
        <taxon>Clostridia</taxon>
        <taxon>Lachnospirales</taxon>
        <taxon>Lachnospiraceae</taxon>
        <taxon>Butyrivibrio</taxon>
    </lineage>
</organism>
<evidence type="ECO:0000313" key="2">
    <source>
        <dbReference type="EMBL" id="SER68942.1"/>
    </source>
</evidence>
<gene>
    <name evidence="2" type="ORF">SAMN04487884_10976</name>
</gene>
<evidence type="ECO:0000313" key="3">
    <source>
        <dbReference type="Proteomes" id="UP000182584"/>
    </source>
</evidence>
<accession>A0A1H9R895</accession>
<dbReference type="Proteomes" id="UP000182584">
    <property type="component" value="Unassembled WGS sequence"/>
</dbReference>
<dbReference type="EMBL" id="FOGJ01000009">
    <property type="protein sequence ID" value="SER68942.1"/>
    <property type="molecule type" value="Genomic_DNA"/>
</dbReference>
<protein>
    <recommendedName>
        <fullName evidence="1">DUF6017 domain-containing protein</fullName>
    </recommendedName>
</protein>
<reference evidence="2 3" key="1">
    <citation type="submission" date="2016-10" db="EMBL/GenBank/DDBJ databases">
        <authorList>
            <person name="de Groot N.N."/>
        </authorList>
    </citation>
    <scope>NUCLEOTIDE SEQUENCE [LARGE SCALE GENOMIC DNA]</scope>
    <source>
        <strain evidence="2 3">AR40</strain>
    </source>
</reference>
<dbReference type="AlphaFoldDB" id="A0A1H9R895"/>
<dbReference type="OrthoDB" id="9803733at2"/>
<dbReference type="InterPro" id="IPR046059">
    <property type="entry name" value="DUF6017"/>
</dbReference>
<dbReference type="RefSeq" id="WP_074755641.1">
    <property type="nucleotide sequence ID" value="NZ_FOGJ01000009.1"/>
</dbReference>
<proteinExistence type="predicted"/>
<dbReference type="Pfam" id="PF19481">
    <property type="entry name" value="DUF6017"/>
    <property type="match status" value="1"/>
</dbReference>
<sequence length="411" mass="47708">MGYRSSGNLTVDAMGSIAISGNVIPEEWYKHILKPTTGKPYLLAITILADLVYWHRPTEVRDERTGEVIGWKKKFHGEMLQKSYQEYANKFGESKKTIKLAFDQLVEIGVIKRFFYNIEYSNGRTIPNQMFIDLNILVLKEISYPKEEGGTTSKQVSRKLVPSNCNESAENADEMGVLNDAEKTDGILGQNEEDILTNLSGYPAENVPISQPEISVYGDSNEMESCNYEDGYPSGNFRTNTNNTTNNIYKDHIISITQETPVQRQRREEIDAIRQKTEFWDQLIKRHINYDWHMENDDVTRREDYHELYLIMHDVMCGEHSGPMIVNKTPMDPEEVKRRYLQLNDSHLEYVIDRLHDNPNQDGIRDIRSYMITCLYNAPATIGQYYQQWVNHDNTNGVFLKNRKENEGYED</sequence>
<evidence type="ECO:0000259" key="1">
    <source>
        <dbReference type="Pfam" id="PF19481"/>
    </source>
</evidence>